<keyword evidence="3 6" id="KW-0732">Signal</keyword>
<dbReference type="InterPro" id="IPR031152">
    <property type="entry name" value="PLXDC"/>
</dbReference>
<feature type="chain" id="PRO_5037185097" evidence="6">
    <location>
        <begin position="22"/>
        <end position="429"/>
    </location>
</feature>
<evidence type="ECO:0000256" key="3">
    <source>
        <dbReference type="ARBA" id="ARBA00022729"/>
    </source>
</evidence>
<name>A0A915HNY3_ROMCU</name>
<accession>A0A915HNY3</accession>
<dbReference type="PANTHER" id="PTHR13055">
    <property type="entry name" value="TUMOR ENDOTHELIAL MARKER 7 RELATED"/>
    <property type="match status" value="1"/>
</dbReference>
<evidence type="ECO:0000256" key="1">
    <source>
        <dbReference type="ARBA" id="ARBA00004479"/>
    </source>
</evidence>
<proteinExistence type="predicted"/>
<evidence type="ECO:0000256" key="6">
    <source>
        <dbReference type="SAM" id="SignalP"/>
    </source>
</evidence>
<dbReference type="GO" id="GO:0016020">
    <property type="term" value="C:membrane"/>
    <property type="evidence" value="ECO:0007669"/>
    <property type="project" value="UniProtKB-SubCell"/>
</dbReference>
<organism evidence="7 8">
    <name type="scientific">Romanomermis culicivorax</name>
    <name type="common">Nematode worm</name>
    <dbReference type="NCBI Taxonomy" id="13658"/>
    <lineage>
        <taxon>Eukaryota</taxon>
        <taxon>Metazoa</taxon>
        <taxon>Ecdysozoa</taxon>
        <taxon>Nematoda</taxon>
        <taxon>Enoplea</taxon>
        <taxon>Dorylaimia</taxon>
        <taxon>Mermithida</taxon>
        <taxon>Mermithoidea</taxon>
        <taxon>Mermithidae</taxon>
        <taxon>Romanomermis</taxon>
    </lineage>
</organism>
<protein>
    <submittedName>
        <fullName evidence="8">Uncharacterized protein</fullName>
    </submittedName>
</protein>
<dbReference type="WBParaSite" id="nRc.2.0.1.t03067-RA">
    <property type="protein sequence ID" value="nRc.2.0.1.t03067-RA"/>
    <property type="gene ID" value="nRc.2.0.1.g03067"/>
</dbReference>
<feature type="signal peptide" evidence="6">
    <location>
        <begin position="1"/>
        <end position="21"/>
    </location>
</feature>
<feature type="region of interest" description="Disordered" evidence="5">
    <location>
        <begin position="381"/>
        <end position="406"/>
    </location>
</feature>
<keyword evidence="7" id="KW-1185">Reference proteome</keyword>
<dbReference type="Proteomes" id="UP000887565">
    <property type="component" value="Unplaced"/>
</dbReference>
<dbReference type="OMA" id="DAFIVEW"/>
<evidence type="ECO:0000256" key="2">
    <source>
        <dbReference type="ARBA" id="ARBA00022692"/>
    </source>
</evidence>
<dbReference type="AlphaFoldDB" id="A0A915HNY3"/>
<reference evidence="8" key="1">
    <citation type="submission" date="2022-11" db="UniProtKB">
        <authorList>
            <consortium name="WormBaseParasite"/>
        </authorList>
    </citation>
    <scope>IDENTIFICATION</scope>
</reference>
<keyword evidence="2" id="KW-0812">Transmembrane</keyword>
<evidence type="ECO:0000256" key="4">
    <source>
        <dbReference type="ARBA" id="ARBA00022989"/>
    </source>
</evidence>
<evidence type="ECO:0000313" key="7">
    <source>
        <dbReference type="Proteomes" id="UP000887565"/>
    </source>
</evidence>
<evidence type="ECO:0000256" key="5">
    <source>
        <dbReference type="SAM" id="MobiDB-lite"/>
    </source>
</evidence>
<keyword evidence="4" id="KW-0472">Membrane</keyword>
<comment type="subcellular location">
    <subcellularLocation>
        <location evidence="1">Membrane</location>
        <topology evidence="1">Single-pass type I membrane protein</topology>
    </subcellularLocation>
</comment>
<evidence type="ECO:0000313" key="8">
    <source>
        <dbReference type="WBParaSite" id="nRc.2.0.1.t03067-RA"/>
    </source>
</evidence>
<sequence length="429" mass="48892">MSTQRILFLFISLSLIVFSDQADLTYSPNLRHVPSTHYKFALLPGNALHRSKRDDVLFQHESSGDDSTEDGFTIVNETDTTNMTFIKIDHKYYELNLYKPEMGKFSDYWIDIPALLQNGSASVKGEIRHKQLAYSYRRAVSQKLTFKFPFYGHETENVTIATGGFVYAGDQVHSWLAATQYIAPLMANFDTTSSNDSNILYADTGDAFIVEWNQVVLRHQAEIGNFTFQVSLHKNGDIWFVYKNIPTEVKRVSDLHHPRKVGLSDAYLFTHTILTLSRRVIYEYHRVEVDLSFVKSGAVIVLKAQPVCIMLKTCRSCMSANLTTFNCTWCDTGVATDSTSNSVDTPTSFCSDREGLNRRRQHWLDFQCHKEVDHVYCNEDEHQTEDEDVDHHHGIEGGSEEEQELESTTITTTFLKFVIDGTRIGIGNT</sequence>
<dbReference type="PANTHER" id="PTHR13055:SF12">
    <property type="entry name" value="LD40707P"/>
    <property type="match status" value="1"/>
</dbReference>
<keyword evidence="4" id="KW-1133">Transmembrane helix</keyword>